<dbReference type="RefSeq" id="WP_348386648.1">
    <property type="nucleotide sequence ID" value="NZ_CP134146.1"/>
</dbReference>
<dbReference type="EMBL" id="CP134146">
    <property type="protein sequence ID" value="WNC67489.1"/>
    <property type="molecule type" value="Genomic_DNA"/>
</dbReference>
<dbReference type="Proteomes" id="UP001248581">
    <property type="component" value="Chromosome"/>
</dbReference>
<name>A0ABY9TI59_9GAMM</name>
<keyword evidence="2" id="KW-1185">Reference proteome</keyword>
<reference evidence="2" key="1">
    <citation type="submission" date="2023-09" db="EMBL/GenBank/DDBJ databases">
        <authorList>
            <person name="Li S."/>
            <person name="Li X."/>
            <person name="Zhang C."/>
            <person name="Zhao Z."/>
        </authorList>
    </citation>
    <scope>NUCLEOTIDE SEQUENCE [LARGE SCALE GENOMIC DNA]</scope>
    <source>
        <strain evidence="2">SQ345</strain>
    </source>
</reference>
<protein>
    <submittedName>
        <fullName evidence="1">Uncharacterized protein</fullName>
    </submittedName>
</protein>
<organism evidence="1 2">
    <name type="scientific">Thalassotalea nanhaiensis</name>
    <dbReference type="NCBI Taxonomy" id="3065648"/>
    <lineage>
        <taxon>Bacteria</taxon>
        <taxon>Pseudomonadati</taxon>
        <taxon>Pseudomonadota</taxon>
        <taxon>Gammaproteobacteria</taxon>
        <taxon>Alteromonadales</taxon>
        <taxon>Colwelliaceae</taxon>
        <taxon>Thalassotalea</taxon>
    </lineage>
</organism>
<gene>
    <name evidence="1" type="ORF">RI845_13300</name>
</gene>
<proteinExistence type="predicted"/>
<accession>A0ABY9TI59</accession>
<evidence type="ECO:0000313" key="1">
    <source>
        <dbReference type="EMBL" id="WNC67489.1"/>
    </source>
</evidence>
<evidence type="ECO:0000313" key="2">
    <source>
        <dbReference type="Proteomes" id="UP001248581"/>
    </source>
</evidence>
<sequence>MFASIVCSNTTQNTNLNFFVKITICITLSLLIAIPANAAKGGNGKGNGGNDPGDPPEPFIDVVYTSPDKFLDGLSNPYEFFCSSRNGNTLSWDFCLGAIFSDELRLSHINEENNVNHGNTFGTWSPSGDYLLLNNDRQVLNEGSDSELEIEHFSISDYPKIVKTDSSGAVGDGTDDSPHIRKEEQKFRLQVNQLDLPEGAEHLYNQFGIFGRTQWISYKGTQYILALAADRYIPDGQSVFYKKVYLAFWEVINCGEHLCIGGSGEDPVPNNEALPPAYFANKVFQLPTTRSDPLEFHAVNWGGINDEPDYIVYKAANAVDYDNGFWNEQIIAFELDYFLGVSEPEELVEPGVIIEEGTAKLSGRDTPLDLRGYSVFDGGIIFNQFGPKSKGGNSQILYYHCPRSDEDTIPNCGCTDDYFDSCSMATLILDTNWFEGSEVTPSISFAVSSDGKYALSGADDGTYLLDLAEAIGSQGNTSANWIKISNTTHYESKLSFKPMSKN</sequence>